<evidence type="ECO:0000259" key="3">
    <source>
        <dbReference type="SMART" id="SM00827"/>
    </source>
</evidence>
<feature type="non-terminal residue" evidence="4">
    <location>
        <position position="1"/>
    </location>
</feature>
<evidence type="ECO:0000256" key="1">
    <source>
        <dbReference type="ARBA" id="ARBA00022679"/>
    </source>
</evidence>
<accession>A0ABU2K1R1</accession>
<feature type="domain" description="Malonyl-CoA:ACP transacylase (MAT)" evidence="3">
    <location>
        <begin position="1"/>
        <end position="96"/>
    </location>
</feature>
<dbReference type="PANTHER" id="PTHR43775:SF51">
    <property type="entry name" value="INACTIVE PHENOLPHTHIOCEROL SYNTHESIS POLYKETIDE SYNTHASE TYPE I PKS1-RELATED"/>
    <property type="match status" value="1"/>
</dbReference>
<name>A0ABU2K1R1_9ACTN</name>
<keyword evidence="2" id="KW-0511">Multifunctional enzyme</keyword>
<dbReference type="Gene3D" id="3.40.366.10">
    <property type="entry name" value="Malonyl-Coenzyme A Acyl Carrier Protein, domain 2"/>
    <property type="match status" value="1"/>
</dbReference>
<sequence length="189" mass="20057">QLLVDLKDITPRSGSVPFYSSVTGGLLDTKALDAEYWYRNLRETVEFGNAAGALLADGFRFFIEASPHPVLGVAVGESVEAAGVEAAVLGTLRRQEGGLEQVLRAVGRAWERGLGVDWSGAVPGARRVELPTYAFQRSRYWPEPAPTTAADVGSAGLDSADHPVLGAATELADTGELLLSGRLSLRTHP</sequence>
<gene>
    <name evidence="4" type="ORF">RM844_32140</name>
</gene>
<evidence type="ECO:0000313" key="4">
    <source>
        <dbReference type="EMBL" id="MDT0270928.1"/>
    </source>
</evidence>
<comment type="caution">
    <text evidence="4">The sequence shown here is derived from an EMBL/GenBank/DDBJ whole genome shotgun (WGS) entry which is preliminary data.</text>
</comment>
<evidence type="ECO:0000256" key="2">
    <source>
        <dbReference type="ARBA" id="ARBA00023268"/>
    </source>
</evidence>
<dbReference type="SUPFAM" id="SSF52151">
    <property type="entry name" value="FabD/lysophospholipase-like"/>
    <property type="match status" value="1"/>
</dbReference>
<dbReference type="RefSeq" id="WP_311670983.1">
    <property type="nucleotide sequence ID" value="NZ_JAVREO010000079.1"/>
</dbReference>
<dbReference type="InterPro" id="IPR042104">
    <property type="entry name" value="PKS_dehydratase_sf"/>
</dbReference>
<dbReference type="InterPro" id="IPR050091">
    <property type="entry name" value="PKS_NRPS_Biosynth_Enz"/>
</dbReference>
<reference evidence="5" key="1">
    <citation type="submission" date="2023-07" db="EMBL/GenBank/DDBJ databases">
        <title>30 novel species of actinomycetes from the DSMZ collection.</title>
        <authorList>
            <person name="Nouioui I."/>
        </authorList>
    </citation>
    <scope>NUCLEOTIDE SEQUENCE [LARGE SCALE GENOMIC DNA]</scope>
    <source>
        <strain evidence="5">DSM 44915</strain>
    </source>
</reference>
<feature type="non-terminal residue" evidence="4">
    <location>
        <position position="189"/>
    </location>
</feature>
<dbReference type="Pfam" id="PF00698">
    <property type="entry name" value="Acyl_transf_1"/>
    <property type="match status" value="1"/>
</dbReference>
<dbReference type="Proteomes" id="UP001183410">
    <property type="component" value="Unassembled WGS sequence"/>
</dbReference>
<keyword evidence="5" id="KW-1185">Reference proteome</keyword>
<proteinExistence type="predicted"/>
<keyword evidence="4" id="KW-0012">Acyltransferase</keyword>
<dbReference type="InterPro" id="IPR014043">
    <property type="entry name" value="Acyl_transferase_dom"/>
</dbReference>
<dbReference type="InterPro" id="IPR016035">
    <property type="entry name" value="Acyl_Trfase/lysoPLipase"/>
</dbReference>
<organism evidence="4 5">
    <name type="scientific">Streptomyces chisholmiae</name>
    <dbReference type="NCBI Taxonomy" id="3075540"/>
    <lineage>
        <taxon>Bacteria</taxon>
        <taxon>Bacillati</taxon>
        <taxon>Actinomycetota</taxon>
        <taxon>Actinomycetes</taxon>
        <taxon>Kitasatosporales</taxon>
        <taxon>Streptomycetaceae</taxon>
        <taxon>Streptomyces</taxon>
    </lineage>
</organism>
<dbReference type="SMART" id="SM00827">
    <property type="entry name" value="PKS_AT"/>
    <property type="match status" value="1"/>
</dbReference>
<dbReference type="PANTHER" id="PTHR43775">
    <property type="entry name" value="FATTY ACID SYNTHASE"/>
    <property type="match status" value="1"/>
</dbReference>
<keyword evidence="1" id="KW-0808">Transferase</keyword>
<dbReference type="Gene3D" id="3.10.129.110">
    <property type="entry name" value="Polyketide synthase dehydratase"/>
    <property type="match status" value="1"/>
</dbReference>
<dbReference type="InterPro" id="IPR001227">
    <property type="entry name" value="Ac_transferase_dom_sf"/>
</dbReference>
<dbReference type="GO" id="GO:0016746">
    <property type="term" value="F:acyltransferase activity"/>
    <property type="evidence" value="ECO:0007669"/>
    <property type="project" value="UniProtKB-KW"/>
</dbReference>
<dbReference type="EMBL" id="JAVREO010000079">
    <property type="protein sequence ID" value="MDT0270928.1"/>
    <property type="molecule type" value="Genomic_DNA"/>
</dbReference>
<dbReference type="Gene3D" id="3.30.70.3290">
    <property type="match status" value="1"/>
</dbReference>
<evidence type="ECO:0000313" key="5">
    <source>
        <dbReference type="Proteomes" id="UP001183410"/>
    </source>
</evidence>
<protein>
    <submittedName>
        <fullName evidence="4">Acyltransferase domain-containing protein</fullName>
    </submittedName>
</protein>